<comment type="subcellular location">
    <subcellularLocation>
        <location evidence="1">Membrane</location>
        <topology evidence="1">Multi-pass membrane protein</topology>
    </subcellularLocation>
</comment>
<feature type="transmembrane region" description="Helical" evidence="5">
    <location>
        <begin position="208"/>
        <end position="224"/>
    </location>
</feature>
<accession>A0AAJ5BI65</accession>
<feature type="transmembrane region" description="Helical" evidence="5">
    <location>
        <begin position="231"/>
        <end position="248"/>
    </location>
</feature>
<organism evidence="7 8">
    <name type="scientific">Pragia fontium DSM 5563 = ATCC 49100</name>
    <dbReference type="NCBI Taxonomy" id="1122977"/>
    <lineage>
        <taxon>Bacteria</taxon>
        <taxon>Pseudomonadati</taxon>
        <taxon>Pseudomonadota</taxon>
        <taxon>Gammaproteobacteria</taxon>
        <taxon>Enterobacterales</taxon>
        <taxon>Budviciaceae</taxon>
        <taxon>Pragia</taxon>
    </lineage>
</organism>
<evidence type="ECO:0000256" key="4">
    <source>
        <dbReference type="ARBA" id="ARBA00023136"/>
    </source>
</evidence>
<evidence type="ECO:0000259" key="6">
    <source>
        <dbReference type="Pfam" id="PF04932"/>
    </source>
</evidence>
<keyword evidence="3 5" id="KW-1133">Transmembrane helix</keyword>
<feature type="domain" description="O-antigen ligase-related" evidence="6">
    <location>
        <begin position="193"/>
        <end position="348"/>
    </location>
</feature>
<evidence type="ECO:0000256" key="5">
    <source>
        <dbReference type="SAM" id="Phobius"/>
    </source>
</evidence>
<keyword evidence="7" id="KW-0436">Ligase</keyword>
<evidence type="ECO:0000256" key="1">
    <source>
        <dbReference type="ARBA" id="ARBA00004141"/>
    </source>
</evidence>
<name>A0AAJ5BI65_9GAMM</name>
<dbReference type="Pfam" id="PF04932">
    <property type="entry name" value="Wzy_C"/>
    <property type="match status" value="1"/>
</dbReference>
<feature type="transmembrane region" description="Helical" evidence="5">
    <location>
        <begin position="65"/>
        <end position="84"/>
    </location>
</feature>
<dbReference type="Proteomes" id="UP000226420">
    <property type="component" value="Unassembled WGS sequence"/>
</dbReference>
<feature type="transmembrane region" description="Helical" evidence="5">
    <location>
        <begin position="336"/>
        <end position="356"/>
    </location>
</feature>
<evidence type="ECO:0000313" key="7">
    <source>
        <dbReference type="EMBL" id="SFD22621.1"/>
    </source>
</evidence>
<feature type="transmembrane region" description="Helical" evidence="5">
    <location>
        <begin position="35"/>
        <end position="53"/>
    </location>
</feature>
<gene>
    <name evidence="7" type="ORF">SAMN02745723_11094</name>
</gene>
<comment type="caution">
    <text evidence="7">The sequence shown here is derived from an EMBL/GenBank/DDBJ whole genome shotgun (WGS) entry which is preliminary data.</text>
</comment>
<dbReference type="PANTHER" id="PTHR37422:SF17">
    <property type="entry name" value="O-ANTIGEN LIGASE"/>
    <property type="match status" value="1"/>
</dbReference>
<reference evidence="7 8" key="1">
    <citation type="submission" date="2016-10" db="EMBL/GenBank/DDBJ databases">
        <authorList>
            <person name="Varghese N."/>
            <person name="Submissions S."/>
        </authorList>
    </citation>
    <scope>NUCLEOTIDE SEQUENCE [LARGE SCALE GENOMIC DNA]</scope>
    <source>
        <strain evidence="7 8">DSM 5563</strain>
    </source>
</reference>
<feature type="transmembrane region" description="Helical" evidence="5">
    <location>
        <begin position="126"/>
        <end position="146"/>
    </location>
</feature>
<dbReference type="RefSeq" id="WP_074824106.1">
    <property type="nucleotide sequence ID" value="NZ_FOLW01000010.1"/>
</dbReference>
<feature type="transmembrane region" description="Helical" evidence="5">
    <location>
        <begin position="12"/>
        <end position="29"/>
    </location>
</feature>
<feature type="transmembrane region" description="Helical" evidence="5">
    <location>
        <begin position="158"/>
        <end position="178"/>
    </location>
</feature>
<dbReference type="EMBL" id="FOLW01000010">
    <property type="protein sequence ID" value="SFD22621.1"/>
    <property type="molecule type" value="Genomic_DNA"/>
</dbReference>
<keyword evidence="4 5" id="KW-0472">Membrane</keyword>
<feature type="transmembrane region" description="Helical" evidence="5">
    <location>
        <begin position="96"/>
        <end position="114"/>
    </location>
</feature>
<feature type="transmembrane region" description="Helical" evidence="5">
    <location>
        <begin position="185"/>
        <end position="202"/>
    </location>
</feature>
<evidence type="ECO:0000256" key="3">
    <source>
        <dbReference type="ARBA" id="ARBA00022989"/>
    </source>
</evidence>
<sequence>MKINMSMEKINNYLLNLCFFLIMLSISITLIDVKIARVSFFVACYISVFGVLIDKKNYKKFVKILPIPLLILGLSKIIWFYYFYNNAPDINLNTNYIQAGKRIIFCSIIIAYLLANLRNTNLNKKIIVFSVILSFIFSTIFAIYQIKIGLPRVELNTQATGAAYMYSCITLLLISYCLISAKKTISYIILSIIFLISFFIIIQTGTRTAIIFHPILFLILVFYASGRKVRLILSLSSIMITIAVGLFFKTEIIEKINTTNNEIAIYENSRGNEGSSLGARFSMWNAGMYSFYQSPMGASLEQRYSQMKSYTEKENKDRAALIFANIHLHNEIVDTLSLQGILGAIIVIFFYISMLVKSFREKNPMLLSVILCLIAYGLTEVIFVSREMSILFSLMILSALLLNRKEKIEE</sequence>
<dbReference type="GO" id="GO:0016874">
    <property type="term" value="F:ligase activity"/>
    <property type="evidence" value="ECO:0007669"/>
    <property type="project" value="UniProtKB-KW"/>
</dbReference>
<dbReference type="AlphaFoldDB" id="A0AAJ5BI65"/>
<dbReference type="InterPro" id="IPR051533">
    <property type="entry name" value="WaaL-like"/>
</dbReference>
<protein>
    <submittedName>
        <fullName evidence="7">O-antigen ligase</fullName>
    </submittedName>
</protein>
<evidence type="ECO:0000256" key="2">
    <source>
        <dbReference type="ARBA" id="ARBA00022692"/>
    </source>
</evidence>
<evidence type="ECO:0000313" key="8">
    <source>
        <dbReference type="Proteomes" id="UP000226420"/>
    </source>
</evidence>
<dbReference type="InterPro" id="IPR007016">
    <property type="entry name" value="O-antigen_ligase-rel_domated"/>
</dbReference>
<feature type="transmembrane region" description="Helical" evidence="5">
    <location>
        <begin position="363"/>
        <end position="382"/>
    </location>
</feature>
<keyword evidence="2 5" id="KW-0812">Transmembrane</keyword>
<dbReference type="GO" id="GO:0016020">
    <property type="term" value="C:membrane"/>
    <property type="evidence" value="ECO:0007669"/>
    <property type="project" value="UniProtKB-SubCell"/>
</dbReference>
<dbReference type="PANTHER" id="PTHR37422">
    <property type="entry name" value="TEICHURONIC ACID BIOSYNTHESIS PROTEIN TUAE"/>
    <property type="match status" value="1"/>
</dbReference>
<proteinExistence type="predicted"/>